<dbReference type="RefSeq" id="WP_228233014.1">
    <property type="nucleotide sequence ID" value="NZ_JAJGNA010000003.1"/>
</dbReference>
<keyword evidence="1" id="KW-0812">Transmembrane</keyword>
<accession>A0A9Q3YNA1</accession>
<evidence type="ECO:0000313" key="3">
    <source>
        <dbReference type="Proteomes" id="UP001108027"/>
    </source>
</evidence>
<dbReference type="Proteomes" id="UP001108027">
    <property type="component" value="Unassembled WGS sequence"/>
</dbReference>
<comment type="caution">
    <text evidence="2">The sequence shown here is derived from an EMBL/GenBank/DDBJ whole genome shotgun (WGS) entry which is preliminary data.</text>
</comment>
<sequence length="527" mass="59477">MDLNRLNARLAPRSSWQAVDLGTRFYRRWWRQASLVWLVFTAVPFALLAGYAAATRSVWPLLLFWWLKPLWERPLLAFYSRALFDDYPGPLALLRAFPQYGLNGLAAQLTWRRFSPSRGFLTGIWQLEGTRGARVSGRIAVMLRPPGQRAGTLTFTVLGLEHAMTVALVVLAMTLVPWQFNLEWSVWFQEQSHLQWGFVNLAWYLVLMVTEPLYVATSFALYLNQRTWLEGWDLQLGLTRIGERRRRAGGAALLVLLALCGTAPHPVEAQAPPPGQAESRLKSLLHQPCRSDFSRDNGTAHQTDPKQQAIDLLASDTFMPFEERQDRRLRESLRDDDGDSWWQDLLRRLLDQEPDGGGRDPLHVPDGLITGLGYLLLALLLVVILMMVRRYLPGMGGRGPDGKPVMPVRVAGLDTRAESLPADLEQALDQELARGDVRAALALLLRDGLVTLFHYRPLPLTAGATEQDCLRAYQRELDGAPVIAWLSALINAWTRTAWAHRPSDEQAVRELMARWRALRPPLAGGPR</sequence>
<feature type="transmembrane region" description="Helical" evidence="1">
    <location>
        <begin position="201"/>
        <end position="223"/>
    </location>
</feature>
<feature type="transmembrane region" description="Helical" evidence="1">
    <location>
        <begin position="368"/>
        <end position="388"/>
    </location>
</feature>
<gene>
    <name evidence="2" type="ORF">LL252_03685</name>
</gene>
<organism evidence="2 3">
    <name type="scientific">Alloalcanivorax marinus</name>
    <dbReference type="NCBI Taxonomy" id="1177169"/>
    <lineage>
        <taxon>Bacteria</taxon>
        <taxon>Pseudomonadati</taxon>
        <taxon>Pseudomonadota</taxon>
        <taxon>Gammaproteobacteria</taxon>
        <taxon>Oceanospirillales</taxon>
        <taxon>Alcanivoracaceae</taxon>
        <taxon>Alloalcanivorax</taxon>
    </lineage>
</organism>
<keyword evidence="3" id="KW-1185">Reference proteome</keyword>
<protein>
    <submittedName>
        <fullName evidence="2">DUF4129 domain-containing protein</fullName>
    </submittedName>
</protein>
<reference evidence="2" key="1">
    <citation type="submission" date="2021-10" db="EMBL/GenBank/DDBJ databases">
        <title>The diversity and Nitrogen Metabolism of Culturable Nitrate-Utilizing Bacteria Within the Oxygen Minimum Zone of the Changjiang (Yangtze River)Estuary.</title>
        <authorList>
            <person name="Zhang D."/>
            <person name="Zheng J."/>
            <person name="Liu S."/>
            <person name="He W."/>
        </authorList>
    </citation>
    <scope>NUCLEOTIDE SEQUENCE</scope>
    <source>
        <strain evidence="2">FXH-223</strain>
    </source>
</reference>
<name>A0A9Q3YNA1_9GAMM</name>
<feature type="transmembrane region" description="Helical" evidence="1">
    <location>
        <begin position="35"/>
        <end position="54"/>
    </location>
</feature>
<feature type="transmembrane region" description="Helical" evidence="1">
    <location>
        <begin position="152"/>
        <end position="181"/>
    </location>
</feature>
<evidence type="ECO:0000313" key="2">
    <source>
        <dbReference type="EMBL" id="MCC4307665.1"/>
    </source>
</evidence>
<dbReference type="EMBL" id="JAJGNA010000003">
    <property type="protein sequence ID" value="MCC4307665.1"/>
    <property type="molecule type" value="Genomic_DNA"/>
</dbReference>
<dbReference type="AlphaFoldDB" id="A0A9Q3YNA1"/>
<keyword evidence="1" id="KW-1133">Transmembrane helix</keyword>
<evidence type="ECO:0000256" key="1">
    <source>
        <dbReference type="SAM" id="Phobius"/>
    </source>
</evidence>
<keyword evidence="1" id="KW-0472">Membrane</keyword>
<proteinExistence type="predicted"/>